<dbReference type="CDD" id="cd00438">
    <property type="entry name" value="cupin_RmlC"/>
    <property type="match status" value="1"/>
</dbReference>
<dbReference type="InterPro" id="IPR000888">
    <property type="entry name" value="RmlC-like"/>
</dbReference>
<evidence type="ECO:0000313" key="9">
    <source>
        <dbReference type="Proteomes" id="UP000011988"/>
    </source>
</evidence>
<dbReference type="NCBIfam" id="TIGR01221">
    <property type="entry name" value="rmlC"/>
    <property type="match status" value="1"/>
</dbReference>
<keyword evidence="7 8" id="KW-0413">Isomerase</keyword>
<comment type="function">
    <text evidence="2 7">Catalyzes the epimerization of the C3' and C5'positions of dTDP-6-deoxy-D-xylo-4-hexulose, forming dTDP-6-deoxy-L-lyxo-4-hexulose.</text>
</comment>
<dbReference type="Pfam" id="PF00908">
    <property type="entry name" value="dTDP_sugar_isom"/>
    <property type="match status" value="1"/>
</dbReference>
<dbReference type="AlphaFoldDB" id="M6CK09"/>
<dbReference type="Gene3D" id="2.60.120.10">
    <property type="entry name" value="Jelly Rolls"/>
    <property type="match status" value="1"/>
</dbReference>
<dbReference type="OrthoDB" id="9800680at2"/>
<sequence>MKFEKTDLPGLLILYPNVYKDDRGFFLETFEESRYKLIGIREDFIQDNHSHSVKNVIRGMHFTKKRPQAQILTVMRGRIFDVVVDIRKNSPSFGKWFGLELSDDGIRQVYMEPGLAHGFCTLSDTVDLHYKVSEKYDPYDDAGLNFADPTVAISWPIQNPIVSKKDQSLPYLKDLI</sequence>
<evidence type="ECO:0000256" key="4">
    <source>
        <dbReference type="ARBA" id="ARBA00019595"/>
    </source>
</evidence>
<dbReference type="SUPFAM" id="SSF51182">
    <property type="entry name" value="RmlC-like cupins"/>
    <property type="match status" value="1"/>
</dbReference>
<dbReference type="EC" id="5.1.3.13" evidence="3 7"/>
<feature type="site" description="Participates in a stacking interaction with the thymidine ring of dTDP-4-oxo-6-deoxyglucose" evidence="6">
    <location>
        <position position="136"/>
    </location>
</feature>
<dbReference type="EMBL" id="ANIK01000093">
    <property type="protein sequence ID" value="EMJ92069.1"/>
    <property type="molecule type" value="Genomic_DNA"/>
</dbReference>
<dbReference type="GO" id="GO:0019305">
    <property type="term" value="P:dTDP-rhamnose biosynthetic process"/>
    <property type="evidence" value="ECO:0007669"/>
    <property type="project" value="UniProtKB-UniRule"/>
</dbReference>
<name>M6CK09_9LEPT</name>
<gene>
    <name evidence="8" type="primary">rfbC_1</name>
    <name evidence="8" type="ORF">LEP1GSC194_1392</name>
</gene>
<dbReference type="Proteomes" id="UP000011988">
    <property type="component" value="Unassembled WGS sequence"/>
</dbReference>
<dbReference type="PANTHER" id="PTHR21047">
    <property type="entry name" value="DTDP-6-DEOXY-D-GLUCOSE-3,5 EPIMERASE"/>
    <property type="match status" value="1"/>
</dbReference>
<evidence type="ECO:0000256" key="5">
    <source>
        <dbReference type="PIRSR" id="PIRSR600888-1"/>
    </source>
</evidence>
<dbReference type="RefSeq" id="WP_020774695.1">
    <property type="nucleotide sequence ID" value="NZ_ANIK01000093.1"/>
</dbReference>
<comment type="similarity">
    <text evidence="7">Belongs to the dTDP-4-dehydrorhamnose 3,5-epimerase family.</text>
</comment>
<dbReference type="GO" id="GO:0005829">
    <property type="term" value="C:cytosol"/>
    <property type="evidence" value="ECO:0007669"/>
    <property type="project" value="TreeGrafter"/>
</dbReference>
<feature type="active site" description="Proton acceptor" evidence="5">
    <location>
        <position position="61"/>
    </location>
</feature>
<evidence type="ECO:0000256" key="3">
    <source>
        <dbReference type="ARBA" id="ARBA00012098"/>
    </source>
</evidence>
<dbReference type="InterPro" id="IPR011051">
    <property type="entry name" value="RmlC_Cupin_sf"/>
</dbReference>
<evidence type="ECO:0000256" key="6">
    <source>
        <dbReference type="PIRSR" id="PIRSR600888-3"/>
    </source>
</evidence>
<dbReference type="PATRIC" id="fig|1218565.3.peg.3745"/>
<reference evidence="8 9" key="1">
    <citation type="submission" date="2013-01" db="EMBL/GenBank/DDBJ databases">
        <authorList>
            <person name="Harkins D.M."/>
            <person name="Durkin A.S."/>
            <person name="Brinkac L.M."/>
            <person name="Haft D.H."/>
            <person name="Selengut J.D."/>
            <person name="Sanka R."/>
            <person name="DePew J."/>
            <person name="Purushe J."/>
            <person name="Galloway R.L."/>
            <person name="Vinetz J.M."/>
            <person name="Sutton G.G."/>
            <person name="Nierman W.C."/>
            <person name="Fouts D.E."/>
        </authorList>
    </citation>
    <scope>NUCLEOTIDE SEQUENCE [LARGE SCALE GENOMIC DNA]</scope>
    <source>
        <strain evidence="8 9">79601</strain>
    </source>
</reference>
<evidence type="ECO:0000313" key="8">
    <source>
        <dbReference type="EMBL" id="EMJ92069.1"/>
    </source>
</evidence>
<dbReference type="GO" id="GO:0008830">
    <property type="term" value="F:dTDP-4-dehydrorhamnose 3,5-epimerase activity"/>
    <property type="evidence" value="ECO:0007669"/>
    <property type="project" value="UniProtKB-UniRule"/>
</dbReference>
<comment type="catalytic activity">
    <reaction evidence="1 7">
        <text>dTDP-4-dehydro-6-deoxy-alpha-D-glucose = dTDP-4-dehydro-beta-L-rhamnose</text>
        <dbReference type="Rhea" id="RHEA:16969"/>
        <dbReference type="ChEBI" id="CHEBI:57649"/>
        <dbReference type="ChEBI" id="CHEBI:62830"/>
        <dbReference type="EC" id="5.1.3.13"/>
    </reaction>
</comment>
<dbReference type="GO" id="GO:0000271">
    <property type="term" value="P:polysaccharide biosynthetic process"/>
    <property type="evidence" value="ECO:0007669"/>
    <property type="project" value="TreeGrafter"/>
</dbReference>
<comment type="caution">
    <text evidence="8">The sequence shown here is derived from an EMBL/GenBank/DDBJ whole genome shotgun (WGS) entry which is preliminary data.</text>
</comment>
<evidence type="ECO:0000256" key="2">
    <source>
        <dbReference type="ARBA" id="ARBA00001997"/>
    </source>
</evidence>
<evidence type="ECO:0000256" key="1">
    <source>
        <dbReference type="ARBA" id="ARBA00001298"/>
    </source>
</evidence>
<evidence type="ECO:0000256" key="7">
    <source>
        <dbReference type="RuleBase" id="RU364069"/>
    </source>
</evidence>
<dbReference type="UniPathway" id="UPA00124"/>
<accession>M6CK09</accession>
<dbReference type="InterPro" id="IPR014710">
    <property type="entry name" value="RmlC-like_jellyroll"/>
</dbReference>
<organism evidence="8 9">
    <name type="scientific">Leptospira alstonii serovar Sichuan str. 79601</name>
    <dbReference type="NCBI Taxonomy" id="1218565"/>
    <lineage>
        <taxon>Bacteria</taxon>
        <taxon>Pseudomonadati</taxon>
        <taxon>Spirochaetota</taxon>
        <taxon>Spirochaetia</taxon>
        <taxon>Leptospirales</taxon>
        <taxon>Leptospiraceae</taxon>
        <taxon>Leptospira</taxon>
    </lineage>
</organism>
<comment type="pathway">
    <text evidence="7">Carbohydrate biosynthesis; dTDP-L-rhamnose biosynthesis.</text>
</comment>
<dbReference type="PANTHER" id="PTHR21047:SF2">
    <property type="entry name" value="THYMIDINE DIPHOSPHO-4-KETO-RHAMNOSE 3,5-EPIMERASE"/>
    <property type="match status" value="1"/>
</dbReference>
<protein>
    <recommendedName>
        <fullName evidence="4 7">dTDP-4-dehydrorhamnose 3,5-epimerase</fullName>
        <ecNumber evidence="3 7">5.1.3.13</ecNumber>
    </recommendedName>
    <alternativeName>
        <fullName evidence="7">Thymidine diphospho-4-keto-rhamnose 3,5-epimerase</fullName>
    </alternativeName>
</protein>
<feature type="active site" description="Proton donor" evidence="5">
    <location>
        <position position="130"/>
    </location>
</feature>
<comment type="subunit">
    <text evidence="7">Homodimer.</text>
</comment>
<proteinExistence type="inferred from homology"/>